<dbReference type="RefSeq" id="WP_062692622.1">
    <property type="nucleotide sequence ID" value="NZ_CANMLA010000001.1"/>
</dbReference>
<dbReference type="Proteomes" id="UP001170624">
    <property type="component" value="Unassembled WGS sequence"/>
</dbReference>
<dbReference type="AlphaFoldDB" id="A0AAW7Y3V5"/>
<feature type="transmembrane region" description="Helical" evidence="1">
    <location>
        <begin position="7"/>
        <end position="24"/>
    </location>
</feature>
<sequence length="101" mass="11224">MDKLLRAVCIVTFTYALLYVNNHFGNVEGFRFWGVGLLALSIFLLFKEKVELVMGGKKLGVSFEGAEKLLIVLPMLITAIAILLKPHDVACIVHIKSFVCN</sequence>
<keyword evidence="1" id="KW-0812">Transmembrane</keyword>
<reference evidence="2" key="1">
    <citation type="submission" date="2023-07" db="EMBL/GenBank/DDBJ databases">
        <title>Genome content predicts the carbon catabolic preferences of heterotrophic bacteria.</title>
        <authorList>
            <person name="Gralka M."/>
        </authorList>
    </citation>
    <scope>NUCLEOTIDE SEQUENCE</scope>
    <source>
        <strain evidence="2">G2M05</strain>
    </source>
</reference>
<keyword evidence="1" id="KW-0472">Membrane</keyword>
<feature type="transmembrane region" description="Helical" evidence="1">
    <location>
        <begin position="66"/>
        <end position="84"/>
    </location>
</feature>
<evidence type="ECO:0000313" key="3">
    <source>
        <dbReference type="Proteomes" id="UP001170624"/>
    </source>
</evidence>
<gene>
    <name evidence="2" type="ORF">Q4568_06200</name>
</gene>
<keyword evidence="1" id="KW-1133">Transmembrane helix</keyword>
<feature type="transmembrane region" description="Helical" evidence="1">
    <location>
        <begin position="30"/>
        <end position="46"/>
    </location>
</feature>
<organism evidence="2 3">
    <name type="scientific">Photobacterium sanguinicancri</name>
    <dbReference type="NCBI Taxonomy" id="875932"/>
    <lineage>
        <taxon>Bacteria</taxon>
        <taxon>Pseudomonadati</taxon>
        <taxon>Pseudomonadota</taxon>
        <taxon>Gammaproteobacteria</taxon>
        <taxon>Vibrionales</taxon>
        <taxon>Vibrionaceae</taxon>
        <taxon>Photobacterium</taxon>
    </lineage>
</organism>
<evidence type="ECO:0000256" key="1">
    <source>
        <dbReference type="SAM" id="Phobius"/>
    </source>
</evidence>
<proteinExistence type="predicted"/>
<name>A0AAW7Y3V5_9GAMM</name>
<protein>
    <submittedName>
        <fullName evidence="2">Uncharacterized protein</fullName>
    </submittedName>
</protein>
<dbReference type="EMBL" id="JAUOPU010000004">
    <property type="protein sequence ID" value="MDO6542114.1"/>
    <property type="molecule type" value="Genomic_DNA"/>
</dbReference>
<accession>A0AAW7Y3V5</accession>
<evidence type="ECO:0000313" key="2">
    <source>
        <dbReference type="EMBL" id="MDO6542114.1"/>
    </source>
</evidence>
<comment type="caution">
    <text evidence="2">The sequence shown here is derived from an EMBL/GenBank/DDBJ whole genome shotgun (WGS) entry which is preliminary data.</text>
</comment>